<sequence>MFYCLFGPWFKLDRAGCPTNPWLRAKASNLTVICDARWWSMAGRTVKSWDRNLYAFCYV</sequence>
<accession>A0AA88E8A1</accession>
<proteinExistence type="predicted"/>
<evidence type="ECO:0000313" key="2">
    <source>
        <dbReference type="Proteomes" id="UP001187192"/>
    </source>
</evidence>
<keyword evidence="2" id="KW-1185">Reference proteome</keyword>
<name>A0AA88E8A1_FICCA</name>
<organism evidence="1 2">
    <name type="scientific">Ficus carica</name>
    <name type="common">Common fig</name>
    <dbReference type="NCBI Taxonomy" id="3494"/>
    <lineage>
        <taxon>Eukaryota</taxon>
        <taxon>Viridiplantae</taxon>
        <taxon>Streptophyta</taxon>
        <taxon>Embryophyta</taxon>
        <taxon>Tracheophyta</taxon>
        <taxon>Spermatophyta</taxon>
        <taxon>Magnoliopsida</taxon>
        <taxon>eudicotyledons</taxon>
        <taxon>Gunneridae</taxon>
        <taxon>Pentapetalae</taxon>
        <taxon>rosids</taxon>
        <taxon>fabids</taxon>
        <taxon>Rosales</taxon>
        <taxon>Moraceae</taxon>
        <taxon>Ficeae</taxon>
        <taxon>Ficus</taxon>
    </lineage>
</organism>
<gene>
    <name evidence="1" type="ORF">TIFTF001_038983</name>
</gene>
<dbReference type="Proteomes" id="UP001187192">
    <property type="component" value="Unassembled WGS sequence"/>
</dbReference>
<reference evidence="1" key="1">
    <citation type="submission" date="2023-07" db="EMBL/GenBank/DDBJ databases">
        <title>draft genome sequence of fig (Ficus carica).</title>
        <authorList>
            <person name="Takahashi T."/>
            <person name="Nishimura K."/>
        </authorList>
    </citation>
    <scope>NUCLEOTIDE SEQUENCE</scope>
</reference>
<protein>
    <submittedName>
        <fullName evidence="1">Uncharacterized protein</fullName>
    </submittedName>
</protein>
<dbReference type="AlphaFoldDB" id="A0AA88E8A1"/>
<comment type="caution">
    <text evidence="1">The sequence shown here is derived from an EMBL/GenBank/DDBJ whole genome shotgun (WGS) entry which is preliminary data.</text>
</comment>
<dbReference type="EMBL" id="BTGU01000975">
    <property type="protein sequence ID" value="GMN69932.1"/>
    <property type="molecule type" value="Genomic_DNA"/>
</dbReference>
<evidence type="ECO:0000313" key="1">
    <source>
        <dbReference type="EMBL" id="GMN69932.1"/>
    </source>
</evidence>